<feature type="transmembrane region" description="Helical" evidence="1">
    <location>
        <begin position="700"/>
        <end position="720"/>
    </location>
</feature>
<feature type="transmembrane region" description="Helical" evidence="1">
    <location>
        <begin position="672"/>
        <end position="694"/>
    </location>
</feature>
<feature type="transmembrane region" description="Helical" evidence="1">
    <location>
        <begin position="797"/>
        <end position="815"/>
    </location>
</feature>
<keyword evidence="1" id="KW-0812">Transmembrane</keyword>
<dbReference type="AlphaFoldDB" id="A0A6P1E271"/>
<keyword evidence="3" id="KW-1185">Reference proteome</keyword>
<sequence>MSAPPPAPNTESATRRFRARIFKPAEGVFLFHPRAMERLIAEHLEDLGHSGSVPPLPFYLMPRRDFLRGLESENPEALVVIEGLNLPEQIILLPMPLDLQPDEASMTRLLRDYWARRFEGEVGRAWDMARHDNQDQEEYGPHGLRALIGEIGFVEIREVLEHDGLIPSGLDDATLCRAFVALVTRLRYFCPGVRGFFFPAIRDWGQLDAWLVASGLSLPPPKTKGRLPQLLERSRPEQRCGHPTRYPLLPDELPYGCSDPDFRPSQASDRSTAAPWDLDEEQRLAEAAEDTALLGSAEMAAPEARCLAALRQGLQLPRLGWRVRARDWIVAVLAPLLEIVLGLPMLARRRNAAPRPARGLRLALYLLLFSHAVRRAQRAELADRYATAIRDLAVAERRFLAMGEPCAPAAHGVRAILTQRRLDAEEALSDLLAAKWKLSPDEGAALGILIKRLGTSMLGRGRSRTRRAILKDLERVLQESRTTYYQLRPFVWAMTLGRLPIRQILPFQASLKALRALDGALARIERLGWPIAELEQSVAPLQALSSRISDHLEQQLKPLLSRALRDAGFTPSAHREQVAFHKLLRELLDVIKRRRHLKFTDTRDVVARNVLRLPDLSLRELLRGDRLARFDRSAARALPGVYKRGEIYIKGLQQLSAPLFGTPPGRLLLRHLILPIGLSFLGLKTLDVVIGLFSSDKPDFQFASLLPVAGIALAFNAIAYTRIGRIGMRGFLHGLWWGLRLLFYDGLRRLLRWRPVSRLLDTEIIRALDRNLLRPFLIGALLMLPVLGLASLIDGEWIQPNVSMIALTLALGVLVRNTSAGRRFLDDMASTSGRLLRRLNQTLMLGLVNELMRFFKELTRRFQQGLHRIQERLSHYLGESILQLILKSLLVPIWRLLESLIQFYVTVLVEPQINPIKHFPVVTIAHKVMLPFLPLITGFLIGVLEPVLPKWIALPFITLTVLLLPGLGGFLVWELKENWKIYAANHKAFQPDFDLRRALKPLTRVDLAKAPVEPAVVGSHGETLHSFLRRGFHSGTLPKAFDRLRAVLRGQLRNEVSAAHKVRDAQRHLAEIEHTLLLFCDRELGYALRLRCEDPGCSLARIETGRPRLSTACFELTLTLETRGKPEPRKLRLWLRIWLNEPELHLRAELSGPRDALGERCRAFIREDLEIFSGRAGVTQRSIEVGAPLRSVPI</sequence>
<accession>A0A6P1E271</accession>
<dbReference type="RefSeq" id="WP_164656527.1">
    <property type="nucleotide sequence ID" value="NZ_JAAIJR010000164.1"/>
</dbReference>
<reference evidence="3" key="1">
    <citation type="journal article" date="2020" name="Microbiol. Resour. Announc.">
        <title>Draft Genome Sequences of Thiorhodococcus mannitoliphagus and Thiorhodococcus minor, Purple Sulfur Photosynthetic Bacteria in the Gammaproteobacterial Family Chromatiaceae.</title>
        <authorList>
            <person name="Aviles F.A."/>
            <person name="Meyer T.E."/>
            <person name="Kyndt J.A."/>
        </authorList>
    </citation>
    <scope>NUCLEOTIDE SEQUENCE [LARGE SCALE GENOMIC DNA]</scope>
    <source>
        <strain evidence="3">DSM 18266</strain>
    </source>
</reference>
<keyword evidence="1" id="KW-1133">Transmembrane helix</keyword>
<dbReference type="Proteomes" id="UP000471640">
    <property type="component" value="Unassembled WGS sequence"/>
</dbReference>
<reference evidence="2 3" key="2">
    <citation type="submission" date="2020-02" db="EMBL/GenBank/DDBJ databases">
        <title>Genome sequences of Thiorhodococcus mannitoliphagus and Thiorhodococcus minor, purple sulfur photosynthetic bacteria in the gammaproteobacterial family, Chromatiaceae.</title>
        <authorList>
            <person name="Aviles F.A."/>
            <person name="Meyer T.E."/>
            <person name="Kyndt J.A."/>
        </authorList>
    </citation>
    <scope>NUCLEOTIDE SEQUENCE [LARGE SCALE GENOMIC DNA]</scope>
    <source>
        <strain evidence="2 3">DSM 18266</strain>
    </source>
</reference>
<dbReference type="EMBL" id="JAAIJR010000164">
    <property type="protein sequence ID" value="NEX23166.1"/>
    <property type="molecule type" value="Genomic_DNA"/>
</dbReference>
<gene>
    <name evidence="2" type="ORF">G3480_23190</name>
</gene>
<organism evidence="2 3">
    <name type="scientific">Thiorhodococcus mannitoliphagus</name>
    <dbReference type="NCBI Taxonomy" id="329406"/>
    <lineage>
        <taxon>Bacteria</taxon>
        <taxon>Pseudomonadati</taxon>
        <taxon>Pseudomonadota</taxon>
        <taxon>Gammaproteobacteria</taxon>
        <taxon>Chromatiales</taxon>
        <taxon>Chromatiaceae</taxon>
        <taxon>Thiorhodococcus</taxon>
    </lineage>
</organism>
<evidence type="ECO:0000313" key="3">
    <source>
        <dbReference type="Proteomes" id="UP000471640"/>
    </source>
</evidence>
<proteinExistence type="predicted"/>
<keyword evidence="1" id="KW-0472">Membrane</keyword>
<feature type="transmembrane region" description="Helical" evidence="1">
    <location>
        <begin position="772"/>
        <end position="791"/>
    </location>
</feature>
<feature type="transmembrane region" description="Helical" evidence="1">
    <location>
        <begin position="951"/>
        <end position="973"/>
    </location>
</feature>
<evidence type="ECO:0000313" key="2">
    <source>
        <dbReference type="EMBL" id="NEX23166.1"/>
    </source>
</evidence>
<feature type="transmembrane region" description="Helical" evidence="1">
    <location>
        <begin position="928"/>
        <end position="945"/>
    </location>
</feature>
<evidence type="ECO:0000256" key="1">
    <source>
        <dbReference type="SAM" id="Phobius"/>
    </source>
</evidence>
<protein>
    <submittedName>
        <fullName evidence="2">Sulfite exporter TauE/SafE family protein</fullName>
    </submittedName>
</protein>
<comment type="caution">
    <text evidence="2">The sequence shown here is derived from an EMBL/GenBank/DDBJ whole genome shotgun (WGS) entry which is preliminary data.</text>
</comment>
<name>A0A6P1E271_9GAMM</name>